<reference evidence="1 2" key="1">
    <citation type="submission" date="2016-10" db="EMBL/GenBank/DDBJ databases">
        <title>Comparative genome analysis of multiple Pseudomonas spp. focuses on biocontrol and plant growth promoting traits.</title>
        <authorList>
            <person name="Tao X.-Y."/>
            <person name="Taylor C.G."/>
        </authorList>
    </citation>
    <scope>NUCLEOTIDE SEQUENCE [LARGE SCALE GENOMIC DNA]</scope>
    <source>
        <strain evidence="1 2">94G2</strain>
    </source>
</reference>
<dbReference type="EMBL" id="MOBL01000264">
    <property type="protein sequence ID" value="RON21116.1"/>
    <property type="molecule type" value="Genomic_DNA"/>
</dbReference>
<name>A0A423I6R2_9PSED</name>
<dbReference type="AlphaFoldDB" id="A0A423I6R2"/>
<proteinExistence type="predicted"/>
<organism evidence="1 2">
    <name type="scientific">Pseudomonas frederiksbergensis</name>
    <dbReference type="NCBI Taxonomy" id="104087"/>
    <lineage>
        <taxon>Bacteria</taxon>
        <taxon>Pseudomonadati</taxon>
        <taxon>Pseudomonadota</taxon>
        <taxon>Gammaproteobacteria</taxon>
        <taxon>Pseudomonadales</taxon>
        <taxon>Pseudomonadaceae</taxon>
        <taxon>Pseudomonas</taxon>
    </lineage>
</organism>
<comment type="caution">
    <text evidence="1">The sequence shown here is derived from an EMBL/GenBank/DDBJ whole genome shotgun (WGS) entry which is preliminary data.</text>
</comment>
<evidence type="ECO:0008006" key="3">
    <source>
        <dbReference type="Google" id="ProtNLM"/>
    </source>
</evidence>
<gene>
    <name evidence="1" type="ORF">BK661_28240</name>
</gene>
<evidence type="ECO:0000313" key="2">
    <source>
        <dbReference type="Proteomes" id="UP000283260"/>
    </source>
</evidence>
<dbReference type="Proteomes" id="UP000283260">
    <property type="component" value="Unassembled WGS sequence"/>
</dbReference>
<evidence type="ECO:0000313" key="1">
    <source>
        <dbReference type="EMBL" id="RON21116.1"/>
    </source>
</evidence>
<accession>A0A423I6R2</accession>
<protein>
    <recommendedName>
        <fullName evidence="3">Nitrate reductase</fullName>
    </recommendedName>
</protein>
<sequence>MTARANPLARSGSTIVSKARLLKHWTRELLALREDEIVSVNEIACVQPDCPPKETVILVLSASGKTRQFSIHQALLDIERDDIVRAVAANPP</sequence>